<gene>
    <name evidence="4" type="ORF">D3P08_17495</name>
</gene>
<keyword evidence="5" id="KW-1185">Reference proteome</keyword>
<dbReference type="EMBL" id="QXQA01000011">
    <property type="protein sequence ID" value="RIX51262.1"/>
    <property type="molecule type" value="Genomic_DNA"/>
</dbReference>
<dbReference type="PANTHER" id="PTHR43877">
    <property type="entry name" value="AMINOALKYLPHOSPHONATE N-ACETYLTRANSFERASE-RELATED-RELATED"/>
    <property type="match status" value="1"/>
</dbReference>
<dbReference type="RefSeq" id="WP_119600995.1">
    <property type="nucleotide sequence ID" value="NZ_QXQA01000011.1"/>
</dbReference>
<keyword evidence="1 4" id="KW-0808">Transferase</keyword>
<evidence type="ECO:0000259" key="3">
    <source>
        <dbReference type="PROSITE" id="PS51186"/>
    </source>
</evidence>
<evidence type="ECO:0000256" key="1">
    <source>
        <dbReference type="ARBA" id="ARBA00022679"/>
    </source>
</evidence>
<keyword evidence="2" id="KW-0012">Acyltransferase</keyword>
<dbReference type="AlphaFoldDB" id="A0A3A1UVQ6"/>
<evidence type="ECO:0000313" key="5">
    <source>
        <dbReference type="Proteomes" id="UP000266482"/>
    </source>
</evidence>
<sequence>MTFHLRPLRLPEDYAPLAELLNTHWAEPTSAEKLEDDDKKLYETGHTWKNEQGLLLGYDRSRVVAVNGQNDLWGYVWVWRAPWTEPGYVCMTLVVKPEVRKQGVGEALLRHAYDWADGIGASAFITEVWDDQPEALEFAKNRGFMVERQTYQSVLQLEPSASGLTVGDPEGLLQENGLKMLTLADEPSEENERKLYELSTATMRDIPGYLGDVPDFTEWKKWYLQVDGFKPELVFIAADDGRFVGMANVIHIAATNGMYHEYTCVDRAYRGRKIALALKQAAIREGLSRGAAYIRTDNDSMNAPMLHINRKLGYKPLRGNYRIIASMEKMKELLDSINI</sequence>
<feature type="domain" description="N-acetyltransferase" evidence="3">
    <location>
        <begin position="196"/>
        <end position="332"/>
    </location>
</feature>
<dbReference type="Proteomes" id="UP000266482">
    <property type="component" value="Unassembled WGS sequence"/>
</dbReference>
<proteinExistence type="predicted"/>
<dbReference type="Pfam" id="PF00583">
    <property type="entry name" value="Acetyltransf_1"/>
    <property type="match status" value="2"/>
</dbReference>
<reference evidence="4 5" key="1">
    <citation type="submission" date="2018-09" db="EMBL/GenBank/DDBJ databases">
        <title>Paenibacillus aracenensis nov. sp. isolated from a cave in southern Spain.</title>
        <authorList>
            <person name="Jurado V."/>
            <person name="Gutierrez-Patricio S."/>
            <person name="Gonzalez-Pimentel J.L."/>
            <person name="Miller A.Z."/>
            <person name="Laiz L."/>
            <person name="Saiz-Jimenez C."/>
        </authorList>
    </citation>
    <scope>NUCLEOTIDE SEQUENCE [LARGE SCALE GENOMIC DNA]</scope>
    <source>
        <strain evidence="4 5">DSM 22867</strain>
    </source>
</reference>
<dbReference type="SUPFAM" id="SSF55729">
    <property type="entry name" value="Acyl-CoA N-acyltransferases (Nat)"/>
    <property type="match status" value="2"/>
</dbReference>
<organism evidence="4 5">
    <name type="scientific">Paenibacillus nanensis</name>
    <dbReference type="NCBI Taxonomy" id="393251"/>
    <lineage>
        <taxon>Bacteria</taxon>
        <taxon>Bacillati</taxon>
        <taxon>Bacillota</taxon>
        <taxon>Bacilli</taxon>
        <taxon>Bacillales</taxon>
        <taxon>Paenibacillaceae</taxon>
        <taxon>Paenibacillus</taxon>
    </lineage>
</organism>
<dbReference type="GO" id="GO:0016747">
    <property type="term" value="F:acyltransferase activity, transferring groups other than amino-acyl groups"/>
    <property type="evidence" value="ECO:0007669"/>
    <property type="project" value="InterPro"/>
</dbReference>
<evidence type="ECO:0000313" key="4">
    <source>
        <dbReference type="EMBL" id="RIX51262.1"/>
    </source>
</evidence>
<comment type="caution">
    <text evidence="4">The sequence shown here is derived from an EMBL/GenBank/DDBJ whole genome shotgun (WGS) entry which is preliminary data.</text>
</comment>
<dbReference type="OrthoDB" id="4140682at2"/>
<dbReference type="InterPro" id="IPR000182">
    <property type="entry name" value="GNAT_dom"/>
</dbReference>
<name>A0A3A1UVQ6_9BACL</name>
<dbReference type="PROSITE" id="PS51186">
    <property type="entry name" value="GNAT"/>
    <property type="match status" value="2"/>
</dbReference>
<dbReference type="Gene3D" id="3.40.630.30">
    <property type="match status" value="1"/>
</dbReference>
<dbReference type="InterPro" id="IPR016181">
    <property type="entry name" value="Acyl_CoA_acyltransferase"/>
</dbReference>
<evidence type="ECO:0000256" key="2">
    <source>
        <dbReference type="ARBA" id="ARBA00023315"/>
    </source>
</evidence>
<protein>
    <submittedName>
        <fullName evidence="4">GNAT family N-acetyltransferase</fullName>
    </submittedName>
</protein>
<dbReference type="CDD" id="cd04301">
    <property type="entry name" value="NAT_SF"/>
    <property type="match status" value="2"/>
</dbReference>
<dbReference type="InterPro" id="IPR050832">
    <property type="entry name" value="Bact_Acetyltransf"/>
</dbReference>
<accession>A0A3A1UVQ6</accession>
<feature type="domain" description="N-acetyltransferase" evidence="3">
    <location>
        <begin position="3"/>
        <end position="160"/>
    </location>
</feature>